<organism evidence="2 3">
    <name type="scientific">Sphingomonas hengshuiensis</name>
    <dbReference type="NCBI Taxonomy" id="1609977"/>
    <lineage>
        <taxon>Bacteria</taxon>
        <taxon>Pseudomonadati</taxon>
        <taxon>Pseudomonadota</taxon>
        <taxon>Alphaproteobacteria</taxon>
        <taxon>Sphingomonadales</taxon>
        <taxon>Sphingomonadaceae</taxon>
        <taxon>Sphingomonas</taxon>
    </lineage>
</organism>
<reference evidence="2 3" key="2">
    <citation type="submission" date="2015-02" db="EMBL/GenBank/DDBJ databases">
        <title>The complete genome of Sphingomonas hengshuiensis sp. WHSC-8 isolated from soil of Hengshui Lake.</title>
        <authorList>
            <person name="Wei S."/>
            <person name="Guo J."/>
            <person name="Su C."/>
            <person name="Wu R."/>
            <person name="Zhang Z."/>
            <person name="Liang K."/>
            <person name="Li H."/>
            <person name="Wang T."/>
            <person name="Liu H."/>
            <person name="Zhang C."/>
            <person name="Li Z."/>
            <person name="Wang Q."/>
            <person name="Meng J."/>
        </authorList>
    </citation>
    <scope>NUCLEOTIDE SEQUENCE [LARGE SCALE GENOMIC DNA]</scope>
    <source>
        <strain evidence="2 3">WHSC-8</strain>
    </source>
</reference>
<dbReference type="Gene3D" id="1.10.1220.10">
    <property type="entry name" value="Met repressor-like"/>
    <property type="match status" value="1"/>
</dbReference>
<keyword evidence="3" id="KW-1185">Reference proteome</keyword>
<evidence type="ECO:0008006" key="4">
    <source>
        <dbReference type="Google" id="ProtNLM"/>
    </source>
</evidence>
<evidence type="ECO:0000313" key="3">
    <source>
        <dbReference type="Proteomes" id="UP000032300"/>
    </source>
</evidence>
<feature type="region of interest" description="Disordered" evidence="1">
    <location>
        <begin position="50"/>
        <end position="70"/>
    </location>
</feature>
<name>A0A7U4LFZ3_9SPHN</name>
<dbReference type="GO" id="GO:0006355">
    <property type="term" value="P:regulation of DNA-templated transcription"/>
    <property type="evidence" value="ECO:0007669"/>
    <property type="project" value="InterPro"/>
</dbReference>
<sequence>MSVPPKKAFPLRLDPALYAAIERSAATDLRSVNAQVECLLREALGRRGVKLEDPVRARRGRPPKSPEGEE</sequence>
<gene>
    <name evidence="2" type="ORF">TS85_16360</name>
</gene>
<dbReference type="EMBL" id="CP010836">
    <property type="protein sequence ID" value="AJP73032.1"/>
    <property type="molecule type" value="Genomic_DNA"/>
</dbReference>
<dbReference type="AlphaFoldDB" id="A0A7U4LFZ3"/>
<dbReference type="KEGG" id="sphi:TS85_16360"/>
<evidence type="ECO:0000256" key="1">
    <source>
        <dbReference type="SAM" id="MobiDB-lite"/>
    </source>
</evidence>
<dbReference type="InterPro" id="IPR010985">
    <property type="entry name" value="Ribbon_hlx_hlx"/>
</dbReference>
<evidence type="ECO:0000313" key="2">
    <source>
        <dbReference type="EMBL" id="AJP73032.1"/>
    </source>
</evidence>
<proteinExistence type="predicted"/>
<dbReference type="InterPro" id="IPR013321">
    <property type="entry name" value="Arc_rbn_hlx_hlx"/>
</dbReference>
<dbReference type="Proteomes" id="UP000032300">
    <property type="component" value="Chromosome"/>
</dbReference>
<dbReference type="SUPFAM" id="SSF47598">
    <property type="entry name" value="Ribbon-helix-helix"/>
    <property type="match status" value="1"/>
</dbReference>
<protein>
    <recommendedName>
        <fullName evidence="4">Toxin-antitoxin system HicB family antitoxin</fullName>
    </recommendedName>
</protein>
<dbReference type="OrthoDB" id="9812601at2"/>
<dbReference type="RefSeq" id="WP_044333693.1">
    <property type="nucleotide sequence ID" value="NZ_CP010836.1"/>
</dbReference>
<accession>A0A7U4LFZ3</accession>
<reference evidence="2 3" key="1">
    <citation type="journal article" date="2015" name="Int. J. Syst. Evol. Microbiol.">
        <title>Sphingomonas hengshuiensis sp. nov., isolated from lake wetland.</title>
        <authorList>
            <person name="Wei S."/>
            <person name="Wang T."/>
            <person name="Liu H."/>
            <person name="Zhang C."/>
            <person name="Guo J."/>
            <person name="Wang Q."/>
            <person name="Liang K."/>
            <person name="Zhang Z."/>
        </authorList>
    </citation>
    <scope>NUCLEOTIDE SEQUENCE [LARGE SCALE GENOMIC DNA]</scope>
    <source>
        <strain evidence="2 3">WHSC-8</strain>
    </source>
</reference>